<name>A0A1E3NP54_9ASCO</name>
<gene>
    <name evidence="1" type="ORF">PICMEDRAFT_25228</name>
</gene>
<dbReference type="InterPro" id="IPR029069">
    <property type="entry name" value="HotDog_dom_sf"/>
</dbReference>
<dbReference type="PANTHER" id="PTHR47260">
    <property type="entry name" value="UPF0644 PROTEIN PB2B4.06"/>
    <property type="match status" value="1"/>
</dbReference>
<reference evidence="1 2" key="1">
    <citation type="journal article" date="2016" name="Proc. Natl. Acad. Sci. U.S.A.">
        <title>Comparative genomics of biotechnologically important yeasts.</title>
        <authorList>
            <person name="Riley R."/>
            <person name="Haridas S."/>
            <person name="Wolfe K.H."/>
            <person name="Lopes M.R."/>
            <person name="Hittinger C.T."/>
            <person name="Goeker M."/>
            <person name="Salamov A.A."/>
            <person name="Wisecaver J.H."/>
            <person name="Long T.M."/>
            <person name="Calvey C.H."/>
            <person name="Aerts A.L."/>
            <person name="Barry K.W."/>
            <person name="Choi C."/>
            <person name="Clum A."/>
            <person name="Coughlan A.Y."/>
            <person name="Deshpande S."/>
            <person name="Douglass A.P."/>
            <person name="Hanson S.J."/>
            <person name="Klenk H.-P."/>
            <person name="LaButti K.M."/>
            <person name="Lapidus A."/>
            <person name="Lindquist E.A."/>
            <person name="Lipzen A.M."/>
            <person name="Meier-Kolthoff J.P."/>
            <person name="Ohm R.A."/>
            <person name="Otillar R.P."/>
            <person name="Pangilinan J.L."/>
            <person name="Peng Y."/>
            <person name="Rokas A."/>
            <person name="Rosa C.A."/>
            <person name="Scheuner C."/>
            <person name="Sibirny A.A."/>
            <person name="Slot J.C."/>
            <person name="Stielow J.B."/>
            <person name="Sun H."/>
            <person name="Kurtzman C.P."/>
            <person name="Blackwell M."/>
            <person name="Grigoriev I.V."/>
            <person name="Jeffries T.W."/>
        </authorList>
    </citation>
    <scope>NUCLEOTIDE SEQUENCE [LARGE SCALE GENOMIC DNA]</scope>
    <source>
        <strain evidence="1 2">NRRL Y-2026</strain>
    </source>
</reference>
<dbReference type="EMBL" id="KV454002">
    <property type="protein sequence ID" value="ODQ47313.1"/>
    <property type="molecule type" value="Genomic_DNA"/>
</dbReference>
<evidence type="ECO:0000313" key="1">
    <source>
        <dbReference type="EMBL" id="ODQ47313.1"/>
    </source>
</evidence>
<dbReference type="Gene3D" id="3.10.129.10">
    <property type="entry name" value="Hotdog Thioesterase"/>
    <property type="match status" value="1"/>
</dbReference>
<evidence type="ECO:0000313" key="2">
    <source>
        <dbReference type="Proteomes" id="UP000094455"/>
    </source>
</evidence>
<feature type="non-terminal residue" evidence="1">
    <location>
        <position position="1"/>
    </location>
</feature>
<dbReference type="STRING" id="763406.A0A1E3NP54"/>
<dbReference type="InterPro" id="IPR052061">
    <property type="entry name" value="PTE-AB_protein"/>
</dbReference>
<dbReference type="PANTHER" id="PTHR47260:SF1">
    <property type="entry name" value="UPF0644 PROTEIN PB2B4.06"/>
    <property type="match status" value="1"/>
</dbReference>
<dbReference type="AlphaFoldDB" id="A0A1E3NP54"/>
<sequence>YSSDLEQKLQSLPLVKKYKDDPDYTEYRGWNHLDTTPSGLSNFHGTLLTPGGIAIPPISFHCQKTGDDVVILHVGRRLAGYPFIVHGGMLGMIVDEVFKTNLIREFPNLTFDTVHTKSLELNYSFPTFVNQFLVIRS</sequence>
<dbReference type="RefSeq" id="XP_019018426.1">
    <property type="nucleotide sequence ID" value="XM_019162386.1"/>
</dbReference>
<keyword evidence="2" id="KW-1185">Reference proteome</keyword>
<protein>
    <recommendedName>
        <fullName evidence="3">Thioesterase domain-containing protein</fullName>
    </recommendedName>
</protein>
<accession>A0A1E3NP54</accession>
<feature type="non-terminal residue" evidence="1">
    <location>
        <position position="137"/>
    </location>
</feature>
<dbReference type="OrthoDB" id="506431at2759"/>
<organism evidence="1 2">
    <name type="scientific">Pichia membranifaciens NRRL Y-2026</name>
    <dbReference type="NCBI Taxonomy" id="763406"/>
    <lineage>
        <taxon>Eukaryota</taxon>
        <taxon>Fungi</taxon>
        <taxon>Dikarya</taxon>
        <taxon>Ascomycota</taxon>
        <taxon>Saccharomycotina</taxon>
        <taxon>Pichiomycetes</taxon>
        <taxon>Pichiales</taxon>
        <taxon>Pichiaceae</taxon>
        <taxon>Pichia</taxon>
    </lineage>
</organism>
<proteinExistence type="predicted"/>
<evidence type="ECO:0008006" key="3">
    <source>
        <dbReference type="Google" id="ProtNLM"/>
    </source>
</evidence>
<dbReference type="SUPFAM" id="SSF54637">
    <property type="entry name" value="Thioesterase/thiol ester dehydrase-isomerase"/>
    <property type="match status" value="1"/>
</dbReference>
<dbReference type="Proteomes" id="UP000094455">
    <property type="component" value="Unassembled WGS sequence"/>
</dbReference>
<dbReference type="GeneID" id="30179073"/>